<feature type="domain" description="Beta-galactosidase trimerisation" evidence="11">
    <location>
        <begin position="407"/>
        <end position="615"/>
    </location>
</feature>
<dbReference type="InterPro" id="IPR017853">
    <property type="entry name" value="GH"/>
</dbReference>
<evidence type="ECO:0000256" key="7">
    <source>
        <dbReference type="PIRSR" id="PIRSR001084-1"/>
    </source>
</evidence>
<dbReference type="Pfam" id="PF08533">
    <property type="entry name" value="Glyco_hydro_42C"/>
    <property type="match status" value="1"/>
</dbReference>
<evidence type="ECO:0000259" key="10">
    <source>
        <dbReference type="Pfam" id="PF02449"/>
    </source>
</evidence>
<evidence type="ECO:0000256" key="5">
    <source>
        <dbReference type="ARBA" id="ARBA00023295"/>
    </source>
</evidence>
<feature type="binding site" evidence="9">
    <location>
        <position position="167"/>
    </location>
    <ligand>
        <name>Zn(2+)</name>
        <dbReference type="ChEBI" id="CHEBI:29105"/>
    </ligand>
</feature>
<gene>
    <name evidence="13" type="ORF">G1H19_06620</name>
</gene>
<evidence type="ECO:0000259" key="12">
    <source>
        <dbReference type="Pfam" id="PF08533"/>
    </source>
</evidence>
<feature type="binding site" evidence="9">
    <location>
        <position position="122"/>
    </location>
    <ligand>
        <name>Zn(2+)</name>
        <dbReference type="ChEBI" id="CHEBI:29105"/>
    </ligand>
</feature>
<comment type="catalytic activity">
    <reaction evidence="1 6">
        <text>Hydrolysis of terminal non-reducing beta-D-galactose residues in beta-D-galactosides.</text>
        <dbReference type="EC" id="3.2.1.23"/>
    </reaction>
</comment>
<dbReference type="SUPFAM" id="SSF52317">
    <property type="entry name" value="Class I glutamine amidotransferase-like"/>
    <property type="match status" value="1"/>
</dbReference>
<dbReference type="EMBL" id="JAAGWK010000009">
    <property type="protein sequence ID" value="NEL53677.1"/>
    <property type="molecule type" value="Genomic_DNA"/>
</dbReference>
<evidence type="ECO:0000256" key="2">
    <source>
        <dbReference type="ARBA" id="ARBA00005940"/>
    </source>
</evidence>
<evidence type="ECO:0000256" key="1">
    <source>
        <dbReference type="ARBA" id="ARBA00001412"/>
    </source>
</evidence>
<dbReference type="GO" id="GO:0009341">
    <property type="term" value="C:beta-galactosidase complex"/>
    <property type="evidence" value="ECO:0007669"/>
    <property type="project" value="InterPro"/>
</dbReference>
<dbReference type="GO" id="GO:0004565">
    <property type="term" value="F:beta-galactosidase activity"/>
    <property type="evidence" value="ECO:0007669"/>
    <property type="project" value="UniProtKB-EC"/>
</dbReference>
<dbReference type="PANTHER" id="PTHR36447:SF1">
    <property type="entry name" value="BETA-GALACTOSIDASE GANA"/>
    <property type="match status" value="1"/>
</dbReference>
<dbReference type="InterPro" id="IPR013529">
    <property type="entry name" value="Glyco_hydro_42_N"/>
</dbReference>
<accession>A0A7K3WBH8</accession>
<feature type="active site" description="Proton donor" evidence="7">
    <location>
        <position position="157"/>
    </location>
</feature>
<keyword evidence="9" id="KW-0862">Zinc</keyword>
<feature type="binding site" evidence="9">
    <location>
        <position position="165"/>
    </location>
    <ligand>
        <name>Zn(2+)</name>
        <dbReference type="ChEBI" id="CHEBI:29105"/>
    </ligand>
</feature>
<organism evidence="13 14">
    <name type="scientific">Goekera deserti</name>
    <dbReference type="NCBI Taxonomy" id="2497753"/>
    <lineage>
        <taxon>Bacteria</taxon>
        <taxon>Bacillati</taxon>
        <taxon>Actinomycetota</taxon>
        <taxon>Actinomycetes</taxon>
        <taxon>Geodermatophilales</taxon>
        <taxon>Geodermatophilaceae</taxon>
        <taxon>Goekera</taxon>
    </lineage>
</organism>
<evidence type="ECO:0000256" key="3">
    <source>
        <dbReference type="ARBA" id="ARBA00012756"/>
    </source>
</evidence>
<evidence type="ECO:0000256" key="8">
    <source>
        <dbReference type="PIRSR" id="PIRSR001084-2"/>
    </source>
</evidence>
<comment type="similarity">
    <text evidence="2 6">Belongs to the glycosyl hydrolase 42 family.</text>
</comment>
<feature type="active site" description="Nucleophile" evidence="7">
    <location>
        <position position="319"/>
    </location>
</feature>
<protein>
    <recommendedName>
        <fullName evidence="3 6">Beta-galactosidase</fullName>
        <shortName evidence="6">Beta-gal</shortName>
        <ecNumber evidence="3 6">3.2.1.23</ecNumber>
    </recommendedName>
</protein>
<dbReference type="CDD" id="cd03143">
    <property type="entry name" value="A4_beta-galactosidase_middle_domain"/>
    <property type="match status" value="1"/>
</dbReference>
<dbReference type="Proteomes" id="UP000470470">
    <property type="component" value="Unassembled WGS sequence"/>
</dbReference>
<feature type="domain" description="Glycoside hydrolase family 42 N-terminal" evidence="10">
    <location>
        <begin position="21"/>
        <end position="396"/>
    </location>
</feature>
<feature type="domain" description="Beta-galactosidase C-terminal" evidence="12">
    <location>
        <begin position="624"/>
        <end position="681"/>
    </location>
</feature>
<feature type="binding site" evidence="8">
    <location>
        <position position="156"/>
    </location>
    <ligand>
        <name>substrate</name>
    </ligand>
</feature>
<keyword evidence="9" id="KW-0479">Metal-binding</keyword>
<keyword evidence="4 6" id="KW-0378">Hydrolase</keyword>
<dbReference type="SUPFAM" id="SSF51445">
    <property type="entry name" value="(Trans)glycosidases"/>
    <property type="match status" value="1"/>
</dbReference>
<dbReference type="EC" id="3.2.1.23" evidence="3 6"/>
<name>A0A7K3WBH8_9ACTN</name>
<dbReference type="Pfam" id="PF08532">
    <property type="entry name" value="Glyco_hydro_42M"/>
    <property type="match status" value="1"/>
</dbReference>
<evidence type="ECO:0000256" key="6">
    <source>
        <dbReference type="PIRNR" id="PIRNR001084"/>
    </source>
</evidence>
<dbReference type="GO" id="GO:0046872">
    <property type="term" value="F:metal ion binding"/>
    <property type="evidence" value="ECO:0007669"/>
    <property type="project" value="UniProtKB-KW"/>
</dbReference>
<evidence type="ECO:0000313" key="13">
    <source>
        <dbReference type="EMBL" id="NEL53677.1"/>
    </source>
</evidence>
<sequence length="684" mass="73780">MSVARPAAGRWPTDSISFGGDYNPEQWSPEVWVEDVALMREAGVDLVTVGVFSWALLEPEPGRYEFGWLDQVLDLLHAGGIRVDLATATASAPPWLARLHPEVLPVAEDGTRYAIGGRQTWCPSSPVYRERSLLLVEQLAARYGQHPALAMWHVSNELGCHNVHCFCDVSATAFRAWLQRRYGTGEAGLAELNRAWGTAFWSQHYGDWAEVGVPRRTTATGNPTQRLDFLRFSSDALLEQYEAEASVLRRVTPEVPVTTNFMVTSHQWAMDYGTWAAGQDVVSNDHYLDHRLPDPHAELSFCADLTRGLAGGGPWLLMEQATSAVNWQPVNVAKRPGETLRDSLVHVARGADGVCFFQWRASVAGAEKYHSALLPHAGTRTRLWREVRELGRALRSIDEVRGTRVQADVAQLFDHQAWWACDAPNRPSELMGYTDAGRAVHRALRAAGVTSDVVPVATPDLAGVLAAHRVVVVPTLHLCTDATAAAVADAAAAGATVVVTCSSGIVDEDDHVRPGGYPGAFADLTGVRMDQFHPLPAGERLELENGWAGTVWSEEGTVDDDVEVVARVTAGPLPGQPAVTRRPLPGGGAAWYVATQLDDASWAALLDRVLQEVGVGPAAVAPAGVEVVRRVSADGERSYLFCLDHTGAEQRVAARGVELITGATVDGEVTVPARGAAVVRETAG</sequence>
<dbReference type="Pfam" id="PF02449">
    <property type="entry name" value="Glyco_hydro_42"/>
    <property type="match status" value="1"/>
</dbReference>
<dbReference type="Gene3D" id="3.40.50.880">
    <property type="match status" value="1"/>
</dbReference>
<dbReference type="Gene3D" id="3.20.20.80">
    <property type="entry name" value="Glycosidases"/>
    <property type="match status" value="1"/>
</dbReference>
<dbReference type="Gene3D" id="2.60.40.1180">
    <property type="entry name" value="Golgi alpha-mannosidase II"/>
    <property type="match status" value="1"/>
</dbReference>
<dbReference type="RefSeq" id="WP_152728443.1">
    <property type="nucleotide sequence ID" value="NZ_JAABOZ010000002.1"/>
</dbReference>
<evidence type="ECO:0000256" key="4">
    <source>
        <dbReference type="ARBA" id="ARBA00022801"/>
    </source>
</evidence>
<reference evidence="13 14" key="1">
    <citation type="submission" date="2020-02" db="EMBL/GenBank/DDBJ databases">
        <title>The whole genome sequence of CPCC 205119.</title>
        <authorList>
            <person name="Jiang Z."/>
        </authorList>
    </citation>
    <scope>NUCLEOTIDE SEQUENCE [LARGE SCALE GENOMIC DNA]</scope>
    <source>
        <strain evidence="13 14">CPCC 205119</strain>
    </source>
</reference>
<evidence type="ECO:0000256" key="9">
    <source>
        <dbReference type="PIRSR" id="PIRSR001084-3"/>
    </source>
</evidence>
<dbReference type="InterPro" id="IPR029062">
    <property type="entry name" value="Class_I_gatase-like"/>
</dbReference>
<proteinExistence type="inferred from homology"/>
<dbReference type="InterPro" id="IPR003476">
    <property type="entry name" value="Glyco_hydro_42"/>
</dbReference>
<dbReference type="PIRSF" id="PIRSF001084">
    <property type="entry name" value="B-galactosidase"/>
    <property type="match status" value="1"/>
</dbReference>
<dbReference type="InterPro" id="IPR013780">
    <property type="entry name" value="Glyco_hydro_b"/>
</dbReference>
<evidence type="ECO:0000313" key="14">
    <source>
        <dbReference type="Proteomes" id="UP000470470"/>
    </source>
</evidence>
<evidence type="ECO:0000259" key="11">
    <source>
        <dbReference type="Pfam" id="PF08532"/>
    </source>
</evidence>
<keyword evidence="5 6" id="KW-0326">Glycosidase</keyword>
<dbReference type="GO" id="GO:0006012">
    <property type="term" value="P:galactose metabolic process"/>
    <property type="evidence" value="ECO:0007669"/>
    <property type="project" value="InterPro"/>
</dbReference>
<feature type="binding site" evidence="8">
    <location>
        <position position="327"/>
    </location>
    <ligand>
        <name>substrate</name>
    </ligand>
</feature>
<comment type="caution">
    <text evidence="13">The sequence shown here is derived from an EMBL/GenBank/DDBJ whole genome shotgun (WGS) entry which is preliminary data.</text>
</comment>
<dbReference type="InterPro" id="IPR013738">
    <property type="entry name" value="Beta_galactosidase_Trimer"/>
</dbReference>
<feature type="binding site" evidence="8">
    <location>
        <position position="118"/>
    </location>
    <ligand>
        <name>substrate</name>
    </ligand>
</feature>
<dbReference type="InterPro" id="IPR013739">
    <property type="entry name" value="Beta_galactosidase_C"/>
</dbReference>
<dbReference type="AlphaFoldDB" id="A0A7K3WBH8"/>
<dbReference type="PANTHER" id="PTHR36447">
    <property type="entry name" value="BETA-GALACTOSIDASE GANA"/>
    <property type="match status" value="1"/>
</dbReference>
<keyword evidence="14" id="KW-1185">Reference proteome</keyword>